<feature type="domain" description="GmrSD restriction endonucleases C-terminal" evidence="1">
    <location>
        <begin position="147"/>
        <end position="255"/>
    </location>
</feature>
<keyword evidence="2" id="KW-0540">Nuclease</keyword>
<dbReference type="PANTHER" id="PTHR24094:SF15">
    <property type="entry name" value="AMP-DEPENDENT SYNTHETASE_LIGASE DOMAIN-CONTAINING PROTEIN-RELATED"/>
    <property type="match status" value="1"/>
</dbReference>
<name>A0A7J5B355_9MICO</name>
<organism evidence="2 3">
    <name type="scientific">Pseudoclavibacter terrae</name>
    <dbReference type="NCBI Taxonomy" id="1530195"/>
    <lineage>
        <taxon>Bacteria</taxon>
        <taxon>Bacillati</taxon>
        <taxon>Actinomycetota</taxon>
        <taxon>Actinomycetes</taxon>
        <taxon>Micrococcales</taxon>
        <taxon>Microbacteriaceae</taxon>
        <taxon>Pseudoclavibacter</taxon>
    </lineage>
</organism>
<accession>A0A7J5B355</accession>
<dbReference type="AlphaFoldDB" id="A0A7J5B355"/>
<protein>
    <submittedName>
        <fullName evidence="2">HNH endonuclease</fullName>
    </submittedName>
</protein>
<evidence type="ECO:0000259" key="1">
    <source>
        <dbReference type="Pfam" id="PF07510"/>
    </source>
</evidence>
<sequence length="261" mass="28079">MLPFPASAHAAATRRSRRRTLAAVAVAGVATLLVGCTPLGTQSAPAESAASPEASQLVALTDEVEAATTYGEASTSFADDALDVLGKLDIAPRDEWEEFDREGSFGEGWQDPDGNGCDARNDALAASMTDVDLNRDGCRVDTGVFVDPYSGDEIDFERGPDTSPLVQIDHVVALANAWRTGAKELTFVERVELSNDPMNLQATAGWVNDDKKSQDAANWLPPQESYHCTYVARQIVVKATYDLWVTQAEHDAMRDVLEGCA</sequence>
<evidence type="ECO:0000313" key="3">
    <source>
        <dbReference type="Proteomes" id="UP000490386"/>
    </source>
</evidence>
<dbReference type="OrthoDB" id="5196645at2"/>
<proteinExistence type="predicted"/>
<comment type="caution">
    <text evidence="2">The sequence shown here is derived from an EMBL/GenBank/DDBJ whole genome shotgun (WGS) entry which is preliminary data.</text>
</comment>
<keyword evidence="3" id="KW-1185">Reference proteome</keyword>
<keyword evidence="2" id="KW-0255">Endonuclease</keyword>
<dbReference type="InterPro" id="IPR011089">
    <property type="entry name" value="GmrSD_C"/>
</dbReference>
<dbReference type="Pfam" id="PF07510">
    <property type="entry name" value="GmrSD_C"/>
    <property type="match status" value="1"/>
</dbReference>
<reference evidence="2 3" key="1">
    <citation type="submission" date="2019-09" db="EMBL/GenBank/DDBJ databases">
        <title>Phylogeny of genus Pseudoclavibacter and closely related genus.</title>
        <authorList>
            <person name="Li Y."/>
        </authorList>
    </citation>
    <scope>NUCLEOTIDE SEQUENCE [LARGE SCALE GENOMIC DNA]</scope>
    <source>
        <strain evidence="2 3">THG-MD12</strain>
    </source>
</reference>
<evidence type="ECO:0000313" key="2">
    <source>
        <dbReference type="EMBL" id="KAB1637485.1"/>
    </source>
</evidence>
<keyword evidence="2" id="KW-0378">Hydrolase</keyword>
<dbReference type="InterPro" id="IPR006311">
    <property type="entry name" value="TAT_signal"/>
</dbReference>
<gene>
    <name evidence="2" type="ORF">F8O03_09645</name>
</gene>
<dbReference type="RefSeq" id="WP_151423697.1">
    <property type="nucleotide sequence ID" value="NZ_WBJX01000003.1"/>
</dbReference>
<dbReference type="PROSITE" id="PS51318">
    <property type="entry name" value="TAT"/>
    <property type="match status" value="1"/>
</dbReference>
<dbReference type="Proteomes" id="UP000490386">
    <property type="component" value="Unassembled WGS sequence"/>
</dbReference>
<dbReference type="PANTHER" id="PTHR24094">
    <property type="entry name" value="SECRETED PROTEIN"/>
    <property type="match status" value="1"/>
</dbReference>
<dbReference type="EMBL" id="WBJX01000003">
    <property type="protein sequence ID" value="KAB1637485.1"/>
    <property type="molecule type" value="Genomic_DNA"/>
</dbReference>
<dbReference type="GO" id="GO:0004519">
    <property type="term" value="F:endonuclease activity"/>
    <property type="evidence" value="ECO:0007669"/>
    <property type="project" value="UniProtKB-KW"/>
</dbReference>